<dbReference type="SUPFAM" id="SSF54523">
    <property type="entry name" value="Pili subunits"/>
    <property type="match status" value="1"/>
</dbReference>
<comment type="similarity">
    <text evidence="9">Belongs to the GSP H family.</text>
</comment>
<dbReference type="RefSeq" id="WP_133595510.1">
    <property type="nucleotide sequence ID" value="NZ_SNYL01000001.1"/>
</dbReference>
<sequence>MKPHHGLTLIELVTALAILALLTWLGVAFLQPMMVANRLTSQTNELLAAYQTARAEAIRLNRPVRLCRAANATAVACAGGAQAAWAHWIIVRPDNNDIIKRGEIRPNLVVRASSNLTNDIIVIRSDGLPVNTGGSALTGTLQVCAATANPAENARRIRIELSRAVVERASLGAGGCANAPGNN</sequence>
<accession>A0A4R6UIU1</accession>
<keyword evidence="4" id="KW-0488">Methylation</keyword>
<evidence type="ECO:0000313" key="14">
    <source>
        <dbReference type="Proteomes" id="UP000295510"/>
    </source>
</evidence>
<dbReference type="OrthoDB" id="8592199at2"/>
<dbReference type="Pfam" id="PF07963">
    <property type="entry name" value="N_methyl"/>
    <property type="match status" value="1"/>
</dbReference>
<dbReference type="InterPro" id="IPR022346">
    <property type="entry name" value="T2SS_GspH"/>
</dbReference>
<feature type="domain" description="General secretion pathway GspH" evidence="12">
    <location>
        <begin position="42"/>
        <end position="161"/>
    </location>
</feature>
<evidence type="ECO:0000256" key="6">
    <source>
        <dbReference type="ARBA" id="ARBA00022692"/>
    </source>
</evidence>
<keyword evidence="7 11" id="KW-1133">Transmembrane helix</keyword>
<gene>
    <name evidence="13" type="ORF">DFR43_101222</name>
</gene>
<evidence type="ECO:0000313" key="13">
    <source>
        <dbReference type="EMBL" id="TDQ45319.1"/>
    </source>
</evidence>
<evidence type="ECO:0000256" key="4">
    <source>
        <dbReference type="ARBA" id="ARBA00022481"/>
    </source>
</evidence>
<reference evidence="13 14" key="1">
    <citation type="submission" date="2019-03" db="EMBL/GenBank/DDBJ databases">
        <title>Genomic Encyclopedia of Type Strains, Phase IV (KMG-IV): sequencing the most valuable type-strain genomes for metagenomic binning, comparative biology and taxonomic classification.</title>
        <authorList>
            <person name="Goeker M."/>
        </authorList>
    </citation>
    <scope>NUCLEOTIDE SEQUENCE [LARGE SCALE GENOMIC DNA]</scope>
    <source>
        <strain evidence="13 14">DSM 19605</strain>
    </source>
</reference>
<feature type="transmembrane region" description="Helical" evidence="11">
    <location>
        <begin position="6"/>
        <end position="30"/>
    </location>
</feature>
<evidence type="ECO:0000256" key="2">
    <source>
        <dbReference type="ARBA" id="ARBA00021549"/>
    </source>
</evidence>
<evidence type="ECO:0000256" key="5">
    <source>
        <dbReference type="ARBA" id="ARBA00022519"/>
    </source>
</evidence>
<keyword evidence="8 11" id="KW-0472">Membrane</keyword>
<dbReference type="EMBL" id="SNYL01000001">
    <property type="protein sequence ID" value="TDQ45319.1"/>
    <property type="molecule type" value="Genomic_DNA"/>
</dbReference>
<evidence type="ECO:0000256" key="8">
    <source>
        <dbReference type="ARBA" id="ARBA00023136"/>
    </source>
</evidence>
<dbReference type="NCBIfam" id="TIGR02532">
    <property type="entry name" value="IV_pilin_GFxxxE"/>
    <property type="match status" value="1"/>
</dbReference>
<dbReference type="GO" id="GO:0015628">
    <property type="term" value="P:protein secretion by the type II secretion system"/>
    <property type="evidence" value="ECO:0007669"/>
    <property type="project" value="InterPro"/>
</dbReference>
<evidence type="ECO:0000256" key="11">
    <source>
        <dbReference type="SAM" id="Phobius"/>
    </source>
</evidence>
<evidence type="ECO:0000256" key="7">
    <source>
        <dbReference type="ARBA" id="ARBA00022989"/>
    </source>
</evidence>
<dbReference type="GO" id="GO:0005886">
    <property type="term" value="C:plasma membrane"/>
    <property type="evidence" value="ECO:0007669"/>
    <property type="project" value="UniProtKB-SubCell"/>
</dbReference>
<proteinExistence type="inferred from homology"/>
<dbReference type="Gene3D" id="3.55.40.10">
    <property type="entry name" value="minor pseudopilin epsh domain"/>
    <property type="match status" value="1"/>
</dbReference>
<keyword evidence="3" id="KW-1003">Cell membrane</keyword>
<comment type="subcellular location">
    <subcellularLocation>
        <location evidence="1">Cell inner membrane</location>
        <topology evidence="1">Single-pass membrane protein</topology>
    </subcellularLocation>
</comment>
<organism evidence="13 14">
    <name type="scientific">Tepidicella xavieri</name>
    <dbReference type="NCBI Taxonomy" id="360241"/>
    <lineage>
        <taxon>Bacteria</taxon>
        <taxon>Pseudomonadati</taxon>
        <taxon>Pseudomonadota</taxon>
        <taxon>Betaproteobacteria</taxon>
        <taxon>Burkholderiales</taxon>
        <taxon>Tepidicella</taxon>
    </lineage>
</organism>
<evidence type="ECO:0000256" key="9">
    <source>
        <dbReference type="ARBA" id="ARBA00025772"/>
    </source>
</evidence>
<dbReference type="InterPro" id="IPR012902">
    <property type="entry name" value="N_methyl_site"/>
</dbReference>
<dbReference type="InterPro" id="IPR045584">
    <property type="entry name" value="Pilin-like"/>
</dbReference>
<dbReference type="GO" id="GO:0015627">
    <property type="term" value="C:type II protein secretion system complex"/>
    <property type="evidence" value="ECO:0007669"/>
    <property type="project" value="InterPro"/>
</dbReference>
<comment type="caution">
    <text evidence="13">The sequence shown here is derived from an EMBL/GenBank/DDBJ whole genome shotgun (WGS) entry which is preliminary data.</text>
</comment>
<keyword evidence="5" id="KW-0997">Cell inner membrane</keyword>
<evidence type="ECO:0000256" key="3">
    <source>
        <dbReference type="ARBA" id="ARBA00022475"/>
    </source>
</evidence>
<protein>
    <recommendedName>
        <fullName evidence="2">Type II secretion system protein H</fullName>
    </recommendedName>
    <alternativeName>
        <fullName evidence="10">General secretion pathway protein H</fullName>
    </alternativeName>
</protein>
<evidence type="ECO:0000256" key="1">
    <source>
        <dbReference type="ARBA" id="ARBA00004377"/>
    </source>
</evidence>
<keyword evidence="6 11" id="KW-0812">Transmembrane</keyword>
<dbReference type="Proteomes" id="UP000295510">
    <property type="component" value="Unassembled WGS sequence"/>
</dbReference>
<keyword evidence="14" id="KW-1185">Reference proteome</keyword>
<evidence type="ECO:0000259" key="12">
    <source>
        <dbReference type="Pfam" id="PF12019"/>
    </source>
</evidence>
<name>A0A4R6UIU1_9BURK</name>
<dbReference type="Pfam" id="PF12019">
    <property type="entry name" value="GspH"/>
    <property type="match status" value="1"/>
</dbReference>
<evidence type="ECO:0000256" key="10">
    <source>
        <dbReference type="ARBA" id="ARBA00030775"/>
    </source>
</evidence>
<dbReference type="AlphaFoldDB" id="A0A4R6UIU1"/>